<feature type="compositionally biased region" description="Basic and acidic residues" evidence="1">
    <location>
        <begin position="405"/>
        <end position="415"/>
    </location>
</feature>
<feature type="region of interest" description="Disordered" evidence="1">
    <location>
        <begin position="682"/>
        <end position="729"/>
    </location>
</feature>
<keyword evidence="3" id="KW-1185">Reference proteome</keyword>
<accession>A0A1A9WDT8</accession>
<dbReference type="VEuPathDB" id="VectorBase:GBRI015932"/>
<sequence>MWFRSGNNNNTAHSPTVEGEDVVDSAVNNIPTTDLQGVKANVSPSKFEKFRRSSLRQKALPGQKTPKSGHKRMKSPPLLLKKQLSSLSLKEIDEFEKIDEKHLTSDDPSDQKVTSHVARLNKNSAEETDKLPPISYMMSLSDPQHKVSQGKLLKNSDTKSKSEFPKKSERLTQDSTLIKIVKTNKNNVDDNDDDDERDDDVNSDTSENDDKKETNNSDRKPDSDRNTSHNAKEKILLIDPKYRNNRIEKSSSKTKIDMDKRENVKRSRSNRKISTITVDPYEEIKSLRNITTTTTSKDAKTKAKKSSRTGSNINLQTLVKFVLSNRKFLNTDDFALIRQRSISEAASSVMQVAATCKPMPIALKYPQDSMVAQTPKDHDPEAERNVVLVKKQSIKSSIYDNINDDNIKDNKDNKDNTNNSSDFSKPPPPFMISKEKKCNSRFQTTNSRRLSIGKIHRHSSDSSKSSGNYEDEAFYSCDEIDEQKLNNNNEDLILVPDEKKQKSLKSRMAAKINETTTNYRNRKAANKAAKNRKSFGGSASGAMDLYPKPPYYKQLSFERLHSTSIQRQPSDRRPDAVNLSIRSNGNTSALLNTSDLQSSYHGADSSNMGATAVAGIGGVGASTALSCSVGSGGPLITSNLSMGGSTSGGNASGGGISPAGVIGALNDLNAQDAIECNNARRERLHQQHQQNKSAPVSVNRSESYKERLSHKRNRSQRKTSDPSLTSRQK</sequence>
<feature type="region of interest" description="Disordered" evidence="1">
    <location>
        <begin position="515"/>
        <end position="541"/>
    </location>
</feature>
<dbReference type="Proteomes" id="UP000091820">
    <property type="component" value="Unassembled WGS sequence"/>
</dbReference>
<feature type="compositionally biased region" description="Basic and acidic residues" evidence="1">
    <location>
        <begin position="154"/>
        <end position="172"/>
    </location>
</feature>
<name>A0A1A9WDT8_9MUSC</name>
<dbReference type="AlphaFoldDB" id="A0A1A9WDT8"/>
<feature type="compositionally biased region" description="Basic residues" evidence="1">
    <location>
        <begin position="520"/>
        <end position="533"/>
    </location>
</feature>
<evidence type="ECO:0000256" key="1">
    <source>
        <dbReference type="SAM" id="MobiDB-lite"/>
    </source>
</evidence>
<feature type="compositionally biased region" description="Polar residues" evidence="1">
    <location>
        <begin position="440"/>
        <end position="449"/>
    </location>
</feature>
<feature type="compositionally biased region" description="Polar residues" evidence="1">
    <location>
        <begin position="687"/>
        <end position="701"/>
    </location>
</feature>
<feature type="compositionally biased region" description="Polar residues" evidence="1">
    <location>
        <begin position="1"/>
        <end position="14"/>
    </location>
</feature>
<feature type="region of interest" description="Disordered" evidence="1">
    <location>
        <begin position="1"/>
        <end position="79"/>
    </location>
</feature>
<feature type="compositionally biased region" description="Acidic residues" evidence="1">
    <location>
        <begin position="189"/>
        <end position="202"/>
    </location>
</feature>
<dbReference type="EnsemblMetazoa" id="GBRI015932-RA">
    <property type="protein sequence ID" value="GBRI015932-PA"/>
    <property type="gene ID" value="GBRI015932"/>
</dbReference>
<dbReference type="STRING" id="37001.A0A1A9WDT8"/>
<evidence type="ECO:0000313" key="3">
    <source>
        <dbReference type="Proteomes" id="UP000091820"/>
    </source>
</evidence>
<feature type="compositionally biased region" description="Basic and acidic residues" evidence="1">
    <location>
        <begin position="208"/>
        <end position="265"/>
    </location>
</feature>
<feature type="compositionally biased region" description="Polar residues" evidence="1">
    <location>
        <begin position="26"/>
        <end position="35"/>
    </location>
</feature>
<protein>
    <submittedName>
        <fullName evidence="2">Uncharacterized protein</fullName>
    </submittedName>
</protein>
<reference evidence="3" key="1">
    <citation type="submission" date="2014-03" db="EMBL/GenBank/DDBJ databases">
        <authorList>
            <person name="Aksoy S."/>
            <person name="Warren W."/>
            <person name="Wilson R.K."/>
        </authorList>
    </citation>
    <scope>NUCLEOTIDE SEQUENCE [LARGE SCALE GENOMIC DNA]</scope>
    <source>
        <strain evidence="3">IAEA</strain>
    </source>
</reference>
<feature type="region of interest" description="Disordered" evidence="1">
    <location>
        <begin position="100"/>
        <end position="269"/>
    </location>
</feature>
<organism evidence="2 3">
    <name type="scientific">Glossina brevipalpis</name>
    <dbReference type="NCBI Taxonomy" id="37001"/>
    <lineage>
        <taxon>Eukaryota</taxon>
        <taxon>Metazoa</taxon>
        <taxon>Ecdysozoa</taxon>
        <taxon>Arthropoda</taxon>
        <taxon>Hexapoda</taxon>
        <taxon>Insecta</taxon>
        <taxon>Pterygota</taxon>
        <taxon>Neoptera</taxon>
        <taxon>Endopterygota</taxon>
        <taxon>Diptera</taxon>
        <taxon>Brachycera</taxon>
        <taxon>Muscomorpha</taxon>
        <taxon>Hippoboscoidea</taxon>
        <taxon>Glossinidae</taxon>
        <taxon>Glossina</taxon>
    </lineage>
</organism>
<feature type="compositionally biased region" description="Basic residues" evidence="1">
    <location>
        <begin position="708"/>
        <end position="717"/>
    </location>
</feature>
<reference evidence="2" key="2">
    <citation type="submission" date="2020-05" db="UniProtKB">
        <authorList>
            <consortium name="EnsemblMetazoa"/>
        </authorList>
    </citation>
    <scope>IDENTIFICATION</scope>
    <source>
        <strain evidence="2">IAEA</strain>
    </source>
</reference>
<evidence type="ECO:0000313" key="2">
    <source>
        <dbReference type="EnsemblMetazoa" id="GBRI015932-PA"/>
    </source>
</evidence>
<proteinExistence type="predicted"/>
<feature type="region of interest" description="Disordered" evidence="1">
    <location>
        <begin position="400"/>
        <end position="468"/>
    </location>
</feature>